<dbReference type="InterPro" id="IPR000835">
    <property type="entry name" value="HTH_MarR-typ"/>
</dbReference>
<dbReference type="PANTHER" id="PTHR33164">
    <property type="entry name" value="TRANSCRIPTIONAL REGULATOR, MARR FAMILY"/>
    <property type="match status" value="1"/>
</dbReference>
<dbReference type="SUPFAM" id="SSF46785">
    <property type="entry name" value="Winged helix' DNA-binding domain"/>
    <property type="match status" value="1"/>
</dbReference>
<dbReference type="SMART" id="SM00347">
    <property type="entry name" value="HTH_MARR"/>
    <property type="match status" value="1"/>
</dbReference>
<feature type="domain" description="HTH marR-type" evidence="1">
    <location>
        <begin position="13"/>
        <end position="145"/>
    </location>
</feature>
<dbReference type="EMBL" id="JAGINU010000001">
    <property type="protein sequence ID" value="MBP2370313.1"/>
    <property type="molecule type" value="Genomic_DNA"/>
</dbReference>
<dbReference type="RefSeq" id="WP_307862654.1">
    <property type="nucleotide sequence ID" value="NZ_JAGINU010000001.1"/>
</dbReference>
<organism evidence="2 3">
    <name type="scientific">Pseudonocardia parietis</name>
    <dbReference type="NCBI Taxonomy" id="570936"/>
    <lineage>
        <taxon>Bacteria</taxon>
        <taxon>Bacillati</taxon>
        <taxon>Actinomycetota</taxon>
        <taxon>Actinomycetes</taxon>
        <taxon>Pseudonocardiales</taxon>
        <taxon>Pseudonocardiaceae</taxon>
        <taxon>Pseudonocardia</taxon>
    </lineage>
</organism>
<evidence type="ECO:0000259" key="1">
    <source>
        <dbReference type="PROSITE" id="PS50995"/>
    </source>
</evidence>
<dbReference type="Proteomes" id="UP001519295">
    <property type="component" value="Unassembled WGS sequence"/>
</dbReference>
<dbReference type="Pfam" id="PF12802">
    <property type="entry name" value="MarR_2"/>
    <property type="match status" value="1"/>
</dbReference>
<name>A0ABS4W2Y5_9PSEU</name>
<comment type="caution">
    <text evidence="2">The sequence shown here is derived from an EMBL/GenBank/DDBJ whole genome shotgun (WGS) entry which is preliminary data.</text>
</comment>
<keyword evidence="2" id="KW-0238">DNA-binding</keyword>
<evidence type="ECO:0000313" key="3">
    <source>
        <dbReference type="Proteomes" id="UP001519295"/>
    </source>
</evidence>
<dbReference type="PROSITE" id="PS50995">
    <property type="entry name" value="HTH_MARR_2"/>
    <property type="match status" value="1"/>
</dbReference>
<protein>
    <submittedName>
        <fullName evidence="2">DNA-binding MarR family transcriptional regulator</fullName>
    </submittedName>
</protein>
<dbReference type="GO" id="GO:0003677">
    <property type="term" value="F:DNA binding"/>
    <property type="evidence" value="ECO:0007669"/>
    <property type="project" value="UniProtKB-KW"/>
</dbReference>
<keyword evidence="3" id="KW-1185">Reference proteome</keyword>
<sequence length="166" mass="18073">MTDAAAAPTGSRGQRLTYLVKRLQMAERARMEEALRPLGVTLGQYTALSVLERRGGLSSAQLARRHFVTPQAMQQLVAGLERDDLVERRPDAGNKRILRLWLTPRGDEALAACHAAVADVERRMLDALEPGEADVFALALERCLAALARPDDTADGSESEDDEPPG</sequence>
<accession>A0ABS4W2Y5</accession>
<reference evidence="2 3" key="1">
    <citation type="submission" date="2021-03" db="EMBL/GenBank/DDBJ databases">
        <title>Sequencing the genomes of 1000 actinobacteria strains.</title>
        <authorList>
            <person name="Klenk H.-P."/>
        </authorList>
    </citation>
    <scope>NUCLEOTIDE SEQUENCE [LARGE SCALE GENOMIC DNA]</scope>
    <source>
        <strain evidence="2 3">DSM 45256</strain>
    </source>
</reference>
<evidence type="ECO:0000313" key="2">
    <source>
        <dbReference type="EMBL" id="MBP2370313.1"/>
    </source>
</evidence>
<proteinExistence type="predicted"/>
<dbReference type="InterPro" id="IPR036388">
    <property type="entry name" value="WH-like_DNA-bd_sf"/>
</dbReference>
<gene>
    <name evidence="2" type="ORF">JOF36_006009</name>
</gene>
<dbReference type="PANTHER" id="PTHR33164:SF43">
    <property type="entry name" value="HTH-TYPE TRANSCRIPTIONAL REPRESSOR YETL"/>
    <property type="match status" value="1"/>
</dbReference>
<dbReference type="InterPro" id="IPR039422">
    <property type="entry name" value="MarR/SlyA-like"/>
</dbReference>
<dbReference type="Gene3D" id="1.10.10.10">
    <property type="entry name" value="Winged helix-like DNA-binding domain superfamily/Winged helix DNA-binding domain"/>
    <property type="match status" value="1"/>
</dbReference>
<dbReference type="InterPro" id="IPR036390">
    <property type="entry name" value="WH_DNA-bd_sf"/>
</dbReference>